<evidence type="ECO:0000256" key="1">
    <source>
        <dbReference type="ARBA" id="ARBA00008172"/>
    </source>
</evidence>
<evidence type="ECO:0000313" key="11">
    <source>
        <dbReference type="Proteomes" id="UP000283341"/>
    </source>
</evidence>
<dbReference type="GO" id="GO:0006401">
    <property type="term" value="P:RNA catabolic process"/>
    <property type="evidence" value="ECO:0007669"/>
    <property type="project" value="InterPro"/>
</dbReference>
<dbReference type="STRING" id="246787.BcellWH2_02712"/>
<keyword evidence="2" id="KW-1277">Toxin-antitoxin system</keyword>
<dbReference type="Proteomes" id="UP000448877">
    <property type="component" value="Unassembled WGS sequence"/>
</dbReference>
<dbReference type="RefSeq" id="WP_007216605.1">
    <property type="nucleotide sequence ID" value="NZ_CABMLT010000009.1"/>
</dbReference>
<dbReference type="Proteomes" id="UP000283341">
    <property type="component" value="Unassembled WGS sequence"/>
</dbReference>
<evidence type="ECO:0000256" key="4">
    <source>
        <dbReference type="ARBA" id="ARBA00022759"/>
    </source>
</evidence>
<dbReference type="AlphaFoldDB" id="A0A0P0GCD7"/>
<protein>
    <recommendedName>
        <fullName evidence="6">Putative mRNA interferase YoeB</fullName>
    </recommendedName>
</protein>
<dbReference type="EMBL" id="CP012801">
    <property type="protein sequence ID" value="ALJ59951.1"/>
    <property type="molecule type" value="Genomic_DNA"/>
</dbReference>
<reference evidence="8 12" key="3">
    <citation type="journal article" date="2019" name="Nat. Med.">
        <title>A library of human gut bacterial isolates paired with longitudinal multiomics data enables mechanistic microbiome research.</title>
        <authorList>
            <person name="Poyet M."/>
            <person name="Groussin M."/>
            <person name="Gibbons S.M."/>
            <person name="Avila-Pacheco J."/>
            <person name="Jiang X."/>
            <person name="Kearney S.M."/>
            <person name="Perrotta A.R."/>
            <person name="Berdy B."/>
            <person name="Zhao S."/>
            <person name="Lieberman T.D."/>
            <person name="Swanson P.K."/>
            <person name="Smith M."/>
            <person name="Roesemann S."/>
            <person name="Alexander J.E."/>
            <person name="Rich S.A."/>
            <person name="Livny J."/>
            <person name="Vlamakis H."/>
            <person name="Clish C."/>
            <person name="Bullock K."/>
            <person name="Deik A."/>
            <person name="Scott J."/>
            <person name="Pierce K.A."/>
            <person name="Xavier R.J."/>
            <person name="Alm E.J."/>
        </authorList>
    </citation>
    <scope>NUCLEOTIDE SEQUENCE [LARGE SCALE GENOMIC DNA]</scope>
    <source>
        <strain evidence="8 12">BIOML-A6</strain>
    </source>
</reference>
<dbReference type="GO" id="GO:0004519">
    <property type="term" value="F:endonuclease activity"/>
    <property type="evidence" value="ECO:0007669"/>
    <property type="project" value="UniProtKB-KW"/>
</dbReference>
<sequence>MYKITLSEQARKEYLYFSQSGNKAILNKIAALLNDIAEHPYTGLGKPEPLKYELAGKWSRRISVEHRLVYSVNDDIIEVHIFSMRFHYSKK</sequence>
<evidence type="ECO:0000313" key="9">
    <source>
        <dbReference type="EMBL" id="RGS35453.1"/>
    </source>
</evidence>
<dbReference type="PANTHER" id="PTHR38039:SF1">
    <property type="entry name" value="TOXIN YOEB"/>
    <property type="match status" value="1"/>
</dbReference>
<dbReference type="InterPro" id="IPR035093">
    <property type="entry name" value="RelE/ParE_toxin_dom_sf"/>
</dbReference>
<dbReference type="KEGG" id="bcel:BcellWH2_02712"/>
<evidence type="ECO:0000256" key="3">
    <source>
        <dbReference type="ARBA" id="ARBA00022722"/>
    </source>
</evidence>
<dbReference type="EMBL" id="QRVJ01000014">
    <property type="protein sequence ID" value="RGS35453.1"/>
    <property type="molecule type" value="Genomic_DNA"/>
</dbReference>
<comment type="similarity">
    <text evidence="1">Belongs to the YoeB family.</text>
</comment>
<gene>
    <name evidence="7" type="primary">yoeB_2</name>
    <name evidence="7" type="ORF">BcellWH2_02712</name>
    <name evidence="9" type="ORF">DWX97_16195</name>
    <name evidence="8" type="ORF">F2Y81_19625</name>
</gene>
<dbReference type="Proteomes" id="UP000061809">
    <property type="component" value="Chromosome"/>
</dbReference>
<dbReference type="GO" id="GO:0045892">
    <property type="term" value="P:negative regulation of DNA-templated transcription"/>
    <property type="evidence" value="ECO:0007669"/>
    <property type="project" value="TreeGrafter"/>
</dbReference>
<name>A0A0P0GCD7_9BACE</name>
<evidence type="ECO:0000256" key="5">
    <source>
        <dbReference type="ARBA" id="ARBA00022801"/>
    </source>
</evidence>
<evidence type="ECO:0000256" key="2">
    <source>
        <dbReference type="ARBA" id="ARBA00022649"/>
    </source>
</evidence>
<keyword evidence="3" id="KW-0540">Nuclease</keyword>
<organism evidence="7 10">
    <name type="scientific">Bacteroides cellulosilyticus</name>
    <dbReference type="NCBI Taxonomy" id="246787"/>
    <lineage>
        <taxon>Bacteria</taxon>
        <taxon>Pseudomonadati</taxon>
        <taxon>Bacteroidota</taxon>
        <taxon>Bacteroidia</taxon>
        <taxon>Bacteroidales</taxon>
        <taxon>Bacteroidaceae</taxon>
        <taxon>Bacteroides</taxon>
    </lineage>
</organism>
<dbReference type="PATRIC" id="fig|246787.4.peg.2793"/>
<reference evidence="9 11" key="2">
    <citation type="submission" date="2018-08" db="EMBL/GenBank/DDBJ databases">
        <title>A genome reference for cultivated species of the human gut microbiota.</title>
        <authorList>
            <person name="Zou Y."/>
            <person name="Xue W."/>
            <person name="Luo G."/>
        </authorList>
    </citation>
    <scope>NUCLEOTIDE SEQUENCE [LARGE SCALE GENOMIC DNA]</scope>
    <source>
        <strain evidence="9 11">AF22-3AC</strain>
    </source>
</reference>
<evidence type="ECO:0000313" key="10">
    <source>
        <dbReference type="Proteomes" id="UP000061809"/>
    </source>
</evidence>
<evidence type="ECO:0000313" key="7">
    <source>
        <dbReference type="EMBL" id="ALJ59951.1"/>
    </source>
</evidence>
<dbReference type="PANTHER" id="PTHR38039">
    <property type="entry name" value="TOXIN YOEB"/>
    <property type="match status" value="1"/>
</dbReference>
<dbReference type="Pfam" id="PF06769">
    <property type="entry name" value="YoeB_toxin"/>
    <property type="match status" value="1"/>
</dbReference>
<dbReference type="GeneID" id="66305952"/>
<keyword evidence="4" id="KW-0255">Endonuclease</keyword>
<proteinExistence type="inferred from homology"/>
<dbReference type="SUPFAM" id="SSF143011">
    <property type="entry name" value="RelE-like"/>
    <property type="match status" value="1"/>
</dbReference>
<dbReference type="Gene3D" id="3.30.2310.20">
    <property type="entry name" value="RelE-like"/>
    <property type="match status" value="1"/>
</dbReference>
<dbReference type="EMBL" id="VVYV01000038">
    <property type="protein sequence ID" value="KAA5414759.1"/>
    <property type="molecule type" value="Genomic_DNA"/>
</dbReference>
<dbReference type="NCBIfam" id="TIGR02116">
    <property type="entry name" value="toxin_Txe_YoeB"/>
    <property type="match status" value="1"/>
</dbReference>
<evidence type="ECO:0000313" key="12">
    <source>
        <dbReference type="Proteomes" id="UP000448877"/>
    </source>
</evidence>
<evidence type="ECO:0000256" key="6">
    <source>
        <dbReference type="ARBA" id="ARBA00030388"/>
    </source>
</evidence>
<accession>A0A0P0GCD7</accession>
<evidence type="ECO:0000313" key="8">
    <source>
        <dbReference type="EMBL" id="KAA5414759.1"/>
    </source>
</evidence>
<dbReference type="InterPro" id="IPR009614">
    <property type="entry name" value="YoeB_toxin"/>
</dbReference>
<reference evidence="7 10" key="1">
    <citation type="journal article" date="2015" name="Science">
        <title>Genetic determinants of in vivo fitness and diet responsiveness in multiple human gut Bacteroides.</title>
        <authorList>
            <person name="Wu M."/>
            <person name="McNulty N.P."/>
            <person name="Rodionov D.A."/>
            <person name="Khoroshkin M.S."/>
            <person name="Griffin N.W."/>
            <person name="Cheng J."/>
            <person name="Latreille P."/>
            <person name="Kerstetter R.A."/>
            <person name="Terrapon N."/>
            <person name="Henrissat B."/>
            <person name="Osterman A.L."/>
            <person name="Gordon J.I."/>
        </authorList>
    </citation>
    <scope>NUCLEOTIDE SEQUENCE [LARGE SCALE GENOMIC DNA]</scope>
    <source>
        <strain evidence="7 10">WH2</strain>
    </source>
</reference>
<dbReference type="eggNOG" id="COG4115">
    <property type="taxonomic scope" value="Bacteria"/>
</dbReference>
<keyword evidence="5 7" id="KW-0378">Hydrolase</keyword>
<dbReference type="GO" id="GO:0016787">
    <property type="term" value="F:hydrolase activity"/>
    <property type="evidence" value="ECO:0007669"/>
    <property type="project" value="UniProtKB-KW"/>
</dbReference>